<dbReference type="NCBIfam" id="TIGR00254">
    <property type="entry name" value="GGDEF"/>
    <property type="match status" value="1"/>
</dbReference>
<dbReference type="EMBL" id="FQZB01000018">
    <property type="protein sequence ID" value="SHK47562.1"/>
    <property type="molecule type" value="Genomic_DNA"/>
</dbReference>
<dbReference type="CDD" id="cd01949">
    <property type="entry name" value="GGDEF"/>
    <property type="match status" value="1"/>
</dbReference>
<reference evidence="2 3" key="1">
    <citation type="submission" date="2016-11" db="EMBL/GenBank/DDBJ databases">
        <authorList>
            <person name="Jaros S."/>
            <person name="Januszkiewicz K."/>
            <person name="Wedrychowicz H."/>
        </authorList>
    </citation>
    <scope>NUCLEOTIDE SEQUENCE [LARGE SCALE GENOMIC DNA]</scope>
    <source>
        <strain evidence="2 3">DSM 21758</strain>
    </source>
</reference>
<evidence type="ECO:0000313" key="3">
    <source>
        <dbReference type="Proteomes" id="UP000184310"/>
    </source>
</evidence>
<dbReference type="InterPro" id="IPR029787">
    <property type="entry name" value="Nucleotide_cyclase"/>
</dbReference>
<accession>A0A1M6SS63</accession>
<proteinExistence type="predicted"/>
<dbReference type="InterPro" id="IPR029016">
    <property type="entry name" value="GAF-like_dom_sf"/>
</dbReference>
<dbReference type="GO" id="GO:0005886">
    <property type="term" value="C:plasma membrane"/>
    <property type="evidence" value="ECO:0007669"/>
    <property type="project" value="TreeGrafter"/>
</dbReference>
<keyword evidence="3" id="KW-1185">Reference proteome</keyword>
<dbReference type="AlphaFoldDB" id="A0A1M6SS63"/>
<gene>
    <name evidence="2" type="ORF">SAMN02745163_03862</name>
</gene>
<dbReference type="Gene3D" id="3.30.450.40">
    <property type="match status" value="1"/>
</dbReference>
<evidence type="ECO:0000313" key="2">
    <source>
        <dbReference type="EMBL" id="SHK47562.1"/>
    </source>
</evidence>
<dbReference type="Gene3D" id="3.30.70.270">
    <property type="match status" value="1"/>
</dbReference>
<organism evidence="2 3">
    <name type="scientific">Clostridium cavendishii DSM 21758</name>
    <dbReference type="NCBI Taxonomy" id="1121302"/>
    <lineage>
        <taxon>Bacteria</taxon>
        <taxon>Bacillati</taxon>
        <taxon>Bacillota</taxon>
        <taxon>Clostridia</taxon>
        <taxon>Eubacteriales</taxon>
        <taxon>Clostridiaceae</taxon>
        <taxon>Clostridium</taxon>
    </lineage>
</organism>
<dbReference type="PANTHER" id="PTHR45138:SF9">
    <property type="entry name" value="DIGUANYLATE CYCLASE DGCM-RELATED"/>
    <property type="match status" value="1"/>
</dbReference>
<dbReference type="STRING" id="1121302.SAMN02745163_03862"/>
<dbReference type="Proteomes" id="UP000184310">
    <property type="component" value="Unassembled WGS sequence"/>
</dbReference>
<dbReference type="SUPFAM" id="SSF55073">
    <property type="entry name" value="Nucleotide cyclase"/>
    <property type="match status" value="1"/>
</dbReference>
<dbReference type="InterPro" id="IPR000160">
    <property type="entry name" value="GGDEF_dom"/>
</dbReference>
<evidence type="ECO:0000259" key="1">
    <source>
        <dbReference type="PROSITE" id="PS50887"/>
    </source>
</evidence>
<dbReference type="SUPFAM" id="SSF55781">
    <property type="entry name" value="GAF domain-like"/>
    <property type="match status" value="1"/>
</dbReference>
<dbReference type="Pfam" id="PF00990">
    <property type="entry name" value="GGDEF"/>
    <property type="match status" value="1"/>
</dbReference>
<dbReference type="GO" id="GO:0043709">
    <property type="term" value="P:cell adhesion involved in single-species biofilm formation"/>
    <property type="evidence" value="ECO:0007669"/>
    <property type="project" value="TreeGrafter"/>
</dbReference>
<dbReference type="InterPro" id="IPR043128">
    <property type="entry name" value="Rev_trsase/Diguanyl_cyclase"/>
</dbReference>
<dbReference type="PANTHER" id="PTHR45138">
    <property type="entry name" value="REGULATORY COMPONENTS OF SENSORY TRANSDUCTION SYSTEM"/>
    <property type="match status" value="1"/>
</dbReference>
<feature type="domain" description="GGDEF" evidence="1">
    <location>
        <begin position="334"/>
        <end position="466"/>
    </location>
</feature>
<name>A0A1M6SS63_9CLOT</name>
<dbReference type="GO" id="GO:1902201">
    <property type="term" value="P:negative regulation of bacterial-type flagellum-dependent cell motility"/>
    <property type="evidence" value="ECO:0007669"/>
    <property type="project" value="TreeGrafter"/>
</dbReference>
<protein>
    <submittedName>
        <fullName evidence="2">Diguanylate cyclase (GGDEF) domain-containing protein</fullName>
    </submittedName>
</protein>
<dbReference type="SMART" id="SM00267">
    <property type="entry name" value="GGDEF"/>
    <property type="match status" value="1"/>
</dbReference>
<dbReference type="InterPro" id="IPR050469">
    <property type="entry name" value="Diguanylate_Cyclase"/>
</dbReference>
<dbReference type="OrthoDB" id="9805474at2"/>
<dbReference type="GO" id="GO:0052621">
    <property type="term" value="F:diguanylate cyclase activity"/>
    <property type="evidence" value="ECO:0007669"/>
    <property type="project" value="TreeGrafter"/>
</dbReference>
<sequence>MESDINAKDISKVINDILLDRKYLDNINLIKNMLDILFDIKNIYVYISEIETNNVIYSNKSLREAFNIDEEKFNANNIFDQKREDKLLENYNGEAIECEIYESKTDRYFQSISKLIIFNERKYKFEIIREITEQKKVDQYLLFKLDFEYCLKHILELFVGVYDFEDAVTLALKEIGLLVRCDSAYVLLYNDENKEVTYKYEWVDKNRNIKPKKNSTVKVSDITWWEDGVEKEQLIFHNKNKDVNDESMVKSLIGAPLILGEKFMGVVCIDGISYGDWFDFAFDGIKIFSEIIANSYEKHLFEQELRRKSFLDGLTNINNRSYFELKMKELSNVSPVGILICDLDGLKLINDNLGHSFGDEVLRSVSNILKNNIGYNDILCRIGGDEFAIILPHKNINYLKDVYENIKRNIETYVKVNSYFPISLSIGYSIKEYPDESIMDTFKMADNLMYSEKYKFRKEKLRNINKYIEINWKKNCIN</sequence>
<dbReference type="PROSITE" id="PS50887">
    <property type="entry name" value="GGDEF"/>
    <property type="match status" value="1"/>
</dbReference>
<dbReference type="RefSeq" id="WP_072991956.1">
    <property type="nucleotide sequence ID" value="NZ_FQZB01000018.1"/>
</dbReference>